<comment type="caution">
    <text evidence="1">The sequence shown here is derived from an EMBL/GenBank/DDBJ whole genome shotgun (WGS) entry which is preliminary data.</text>
</comment>
<proteinExistence type="predicted"/>
<dbReference type="Proteomes" id="UP000800093">
    <property type="component" value="Unassembled WGS sequence"/>
</dbReference>
<evidence type="ECO:0008006" key="3">
    <source>
        <dbReference type="Google" id="ProtNLM"/>
    </source>
</evidence>
<gene>
    <name evidence="1" type="ORF">CC78DRAFT_465294</name>
</gene>
<dbReference type="InterPro" id="IPR036770">
    <property type="entry name" value="Ankyrin_rpt-contain_sf"/>
</dbReference>
<dbReference type="OrthoDB" id="21416at2759"/>
<name>A0A9P4K8H0_9PLEO</name>
<sequence>MQLRRDSRRPWKLLLEHHNIDINAMYTYGFTLLLYSIKWEHTDAMRMLLKHPKIYIDACHRKHGDIAPFIALRQVCAESTEFLLEPPSIDINSFSNDFPRTTLMYAIEEKHFRAVK</sequence>
<dbReference type="Gene3D" id="1.25.40.20">
    <property type="entry name" value="Ankyrin repeat-containing domain"/>
    <property type="match status" value="1"/>
</dbReference>
<dbReference type="EMBL" id="ML986623">
    <property type="protein sequence ID" value="KAF2263676.1"/>
    <property type="molecule type" value="Genomic_DNA"/>
</dbReference>
<dbReference type="SUPFAM" id="SSF48403">
    <property type="entry name" value="Ankyrin repeat"/>
    <property type="match status" value="1"/>
</dbReference>
<organism evidence="1 2">
    <name type="scientific">Lojkania enalia</name>
    <dbReference type="NCBI Taxonomy" id="147567"/>
    <lineage>
        <taxon>Eukaryota</taxon>
        <taxon>Fungi</taxon>
        <taxon>Dikarya</taxon>
        <taxon>Ascomycota</taxon>
        <taxon>Pezizomycotina</taxon>
        <taxon>Dothideomycetes</taxon>
        <taxon>Pleosporomycetidae</taxon>
        <taxon>Pleosporales</taxon>
        <taxon>Pleosporales incertae sedis</taxon>
        <taxon>Lojkania</taxon>
    </lineage>
</organism>
<evidence type="ECO:0000313" key="1">
    <source>
        <dbReference type="EMBL" id="KAF2263676.1"/>
    </source>
</evidence>
<protein>
    <recommendedName>
        <fullName evidence="3">Ankyrin</fullName>
    </recommendedName>
</protein>
<accession>A0A9P4K8H0</accession>
<reference evidence="2" key="1">
    <citation type="journal article" date="2020" name="Stud. Mycol.">
        <title>101 Dothideomycetes genomes: A test case for predicting lifestyles and emergence of pathogens.</title>
        <authorList>
            <person name="Haridas S."/>
            <person name="Albert R."/>
            <person name="Binder M."/>
            <person name="Bloem J."/>
            <person name="LaButti K."/>
            <person name="Salamov A."/>
            <person name="Andreopoulos B."/>
            <person name="Baker S."/>
            <person name="Barry K."/>
            <person name="Bills G."/>
            <person name="Bluhm B."/>
            <person name="Cannon C."/>
            <person name="Castanera R."/>
            <person name="Culley D."/>
            <person name="Daum C."/>
            <person name="Ezra D."/>
            <person name="Gonzalez J."/>
            <person name="Henrissat B."/>
            <person name="Kuo A."/>
            <person name="Liang C."/>
            <person name="Lipzen A."/>
            <person name="Lutzoni F."/>
            <person name="Magnuson J."/>
            <person name="Mondo S."/>
            <person name="Nolan M."/>
            <person name="Ohm R."/>
            <person name="Pangilinan J."/>
            <person name="Park H.-J."/>
            <person name="Ramirez L."/>
            <person name="Alfaro M."/>
            <person name="Sun H."/>
            <person name="Tritt A."/>
            <person name="Yoshinaga Y."/>
            <person name="Zwiers L.-H."/>
            <person name="Turgeon B."/>
            <person name="Goodwin S."/>
            <person name="Spatafora J."/>
            <person name="Crous P."/>
            <person name="Grigoriev I."/>
        </authorList>
    </citation>
    <scope>NUCLEOTIDE SEQUENCE [LARGE SCALE GENOMIC DNA]</scope>
    <source>
        <strain evidence="2">CBS 304.66</strain>
    </source>
</reference>
<keyword evidence="2" id="KW-1185">Reference proteome</keyword>
<evidence type="ECO:0000313" key="2">
    <source>
        <dbReference type="Proteomes" id="UP000800093"/>
    </source>
</evidence>
<dbReference type="AlphaFoldDB" id="A0A9P4K8H0"/>